<feature type="binding site" evidence="4">
    <location>
        <position position="239"/>
    </location>
    <ligand>
        <name>Mn(2+)</name>
        <dbReference type="ChEBI" id="CHEBI:29035"/>
        <label>1</label>
    </ligand>
</feature>
<name>A0A109N370_9BACI</name>
<dbReference type="InterPro" id="IPR020855">
    <property type="entry name" value="Ureohydrolase_Mn_BS"/>
</dbReference>
<accession>A0A109N370</accession>
<reference evidence="6 7" key="1">
    <citation type="submission" date="2015-11" db="EMBL/GenBank/DDBJ databases">
        <title>Genome Sequence of Bacillus simplex strain VanAntwerpen2.</title>
        <authorList>
            <person name="Couger M.B."/>
        </authorList>
    </citation>
    <scope>NUCLEOTIDE SEQUENCE [LARGE SCALE GENOMIC DNA]</scope>
    <source>
        <strain evidence="6 7">VanAntwerpen02</strain>
    </source>
</reference>
<feature type="binding site" evidence="4">
    <location>
        <position position="150"/>
    </location>
    <ligand>
        <name>Mn(2+)</name>
        <dbReference type="ChEBI" id="CHEBI:29035"/>
        <label>1</label>
    </ligand>
</feature>
<dbReference type="InterPro" id="IPR005925">
    <property type="entry name" value="Agmatinase-rel"/>
</dbReference>
<dbReference type="PROSITE" id="PS01053">
    <property type="entry name" value="ARGINASE_1"/>
    <property type="match status" value="1"/>
</dbReference>
<dbReference type="PANTHER" id="PTHR11358:SF26">
    <property type="entry name" value="GUANIDINO ACID HYDROLASE, MITOCHONDRIAL"/>
    <property type="match status" value="1"/>
</dbReference>
<dbReference type="GO" id="GO:0046872">
    <property type="term" value="F:metal ion binding"/>
    <property type="evidence" value="ECO:0007669"/>
    <property type="project" value="UniProtKB-KW"/>
</dbReference>
<keyword evidence="4" id="KW-0464">Manganese</keyword>
<keyword evidence="3 5" id="KW-0378">Hydrolase</keyword>
<evidence type="ECO:0000313" key="6">
    <source>
        <dbReference type="EMBL" id="KWW22672.1"/>
    </source>
</evidence>
<dbReference type="EMBL" id="LNNH01000002">
    <property type="protein sequence ID" value="KWW22672.1"/>
    <property type="molecule type" value="Genomic_DNA"/>
</dbReference>
<organism evidence="6 7">
    <name type="scientific">Peribacillus simplex</name>
    <dbReference type="NCBI Taxonomy" id="1478"/>
    <lineage>
        <taxon>Bacteria</taxon>
        <taxon>Bacillati</taxon>
        <taxon>Bacillota</taxon>
        <taxon>Bacilli</taxon>
        <taxon>Bacillales</taxon>
        <taxon>Bacillaceae</taxon>
        <taxon>Peribacillus</taxon>
    </lineage>
</organism>
<evidence type="ECO:0000256" key="5">
    <source>
        <dbReference type="RuleBase" id="RU003684"/>
    </source>
</evidence>
<dbReference type="AlphaFoldDB" id="A0A109N370"/>
<dbReference type="PROSITE" id="PS51409">
    <property type="entry name" value="ARGINASE_2"/>
    <property type="match status" value="1"/>
</dbReference>
<keyword evidence="7" id="KW-1185">Reference proteome</keyword>
<evidence type="ECO:0000256" key="4">
    <source>
        <dbReference type="PIRSR" id="PIRSR036979-1"/>
    </source>
</evidence>
<dbReference type="CDD" id="cd11592">
    <property type="entry name" value="Agmatinase_PAH"/>
    <property type="match status" value="1"/>
</dbReference>
<feature type="binding site" evidence="4">
    <location>
        <position position="152"/>
    </location>
    <ligand>
        <name>Mn(2+)</name>
        <dbReference type="ChEBI" id="CHEBI:29035"/>
        <label>1</label>
    </ligand>
</feature>
<dbReference type="PRINTS" id="PR00116">
    <property type="entry name" value="ARGINASE"/>
</dbReference>
<dbReference type="Gene3D" id="3.40.800.10">
    <property type="entry name" value="Ureohydrolase domain"/>
    <property type="match status" value="1"/>
</dbReference>
<evidence type="ECO:0000256" key="3">
    <source>
        <dbReference type="ARBA" id="ARBA00022801"/>
    </source>
</evidence>
<comment type="similarity">
    <text evidence="1">Belongs to the arginase family. Agmatinase subfamily.</text>
</comment>
<evidence type="ECO:0000313" key="7">
    <source>
        <dbReference type="Proteomes" id="UP000064189"/>
    </source>
</evidence>
<evidence type="ECO:0000256" key="2">
    <source>
        <dbReference type="ARBA" id="ARBA00022723"/>
    </source>
</evidence>
<dbReference type="SUPFAM" id="SSF52768">
    <property type="entry name" value="Arginase/deacetylase"/>
    <property type="match status" value="1"/>
</dbReference>
<dbReference type="NCBIfam" id="TIGR01230">
    <property type="entry name" value="agmatinase"/>
    <property type="match status" value="1"/>
</dbReference>
<feature type="binding site" evidence="4">
    <location>
        <position position="148"/>
    </location>
    <ligand>
        <name>Mn(2+)</name>
        <dbReference type="ChEBI" id="CHEBI:29035"/>
        <label>1</label>
    </ligand>
</feature>
<dbReference type="PANTHER" id="PTHR11358">
    <property type="entry name" value="ARGINASE/AGMATINASE"/>
    <property type="match status" value="1"/>
</dbReference>
<comment type="cofactor">
    <cofactor evidence="4">
        <name>Mn(2+)</name>
        <dbReference type="ChEBI" id="CHEBI:29035"/>
    </cofactor>
    <text evidence="4">Binds 2 manganese ions per subunit.</text>
</comment>
<dbReference type="RefSeq" id="WP_061140189.1">
    <property type="nucleotide sequence ID" value="NZ_LNNH01000002.1"/>
</dbReference>
<dbReference type="InterPro" id="IPR023696">
    <property type="entry name" value="Ureohydrolase_dom_sf"/>
</dbReference>
<dbReference type="PIRSF" id="PIRSF036979">
    <property type="entry name" value="Arginase"/>
    <property type="match status" value="1"/>
</dbReference>
<feature type="binding site" evidence="4">
    <location>
        <position position="241"/>
    </location>
    <ligand>
        <name>Mn(2+)</name>
        <dbReference type="ChEBI" id="CHEBI:29035"/>
        <label>1</label>
    </ligand>
</feature>
<dbReference type="GO" id="GO:0008783">
    <property type="term" value="F:agmatinase activity"/>
    <property type="evidence" value="ECO:0007669"/>
    <property type="project" value="TreeGrafter"/>
</dbReference>
<dbReference type="InterPro" id="IPR006035">
    <property type="entry name" value="Ureohydrolase"/>
</dbReference>
<proteinExistence type="inferred from homology"/>
<keyword evidence="2 4" id="KW-0479">Metal-binding</keyword>
<comment type="caution">
    <text evidence="6">The sequence shown here is derived from an EMBL/GenBank/DDBJ whole genome shotgun (WGS) entry which is preliminary data.</text>
</comment>
<feature type="binding site" evidence="4">
    <location>
        <position position="125"/>
    </location>
    <ligand>
        <name>Mn(2+)</name>
        <dbReference type="ChEBI" id="CHEBI:29035"/>
        <label>1</label>
    </ligand>
</feature>
<protein>
    <submittedName>
        <fullName evidence="6">Agmatinase</fullName>
    </submittedName>
</protein>
<evidence type="ECO:0000256" key="1">
    <source>
        <dbReference type="ARBA" id="ARBA00009227"/>
    </source>
</evidence>
<dbReference type="Pfam" id="PF00491">
    <property type="entry name" value="Arginase"/>
    <property type="match status" value="1"/>
</dbReference>
<dbReference type="GO" id="GO:0033389">
    <property type="term" value="P:putrescine biosynthetic process from arginine, via agmatine"/>
    <property type="evidence" value="ECO:0007669"/>
    <property type="project" value="TreeGrafter"/>
</dbReference>
<gene>
    <name evidence="6" type="ORF">AS888_03415</name>
</gene>
<dbReference type="Proteomes" id="UP000064189">
    <property type="component" value="Unassembled WGS sequence"/>
</dbReference>
<sequence>MMKYQPKDSFQSPRFCGVRTFMRLPFVEQVDEHMDFVIMGIPFDSGQSFRTGARFGPGAIRDFSILLRPYNPEQAINIFDYISGIDYGDIPVVPGYISETYKKIEDELTPVIEKGIVPISLGGDHSITLGELRAIVKKHGPVALLQFDAHSDTWDSYFEQKYNHGTVFRRAIEEGLIDVSRSLQIGMRGGLYGPEDLQDARDLGLAVYTTNDYKRNGVEKMLEIIHERVADGPVFLSFDIDFLDPVYAPGTGTPEVSGASIDDALAFVRGLTDIEFVGFDLVEVLPSYDHGQVTAAAAANIVYEFITLIALAKKGKRDKMGMIQDLEKQLNN</sequence>